<dbReference type="Pfam" id="PF02016">
    <property type="entry name" value="Peptidase_S66"/>
    <property type="match status" value="1"/>
</dbReference>
<dbReference type="Pfam" id="PF17676">
    <property type="entry name" value="Peptidase_S66C"/>
    <property type="match status" value="1"/>
</dbReference>
<evidence type="ECO:0000256" key="1">
    <source>
        <dbReference type="ARBA" id="ARBA00010233"/>
    </source>
</evidence>
<dbReference type="PIRSF" id="PIRSF028757">
    <property type="entry name" value="LD-carboxypeptidase"/>
    <property type="match status" value="1"/>
</dbReference>
<evidence type="ECO:0000256" key="3">
    <source>
        <dbReference type="PIRSR" id="PIRSR028757-1"/>
    </source>
</evidence>
<dbReference type="EMBL" id="MUEK01000010">
    <property type="protein sequence ID" value="OOE39165.1"/>
    <property type="molecule type" value="Genomic_DNA"/>
</dbReference>
<feature type="domain" description="LD-carboxypeptidase C-terminal" evidence="5">
    <location>
        <begin position="203"/>
        <end position="318"/>
    </location>
</feature>
<dbReference type="InterPro" id="IPR003507">
    <property type="entry name" value="S66_fam"/>
</dbReference>
<keyword evidence="2" id="KW-0378">Hydrolase</keyword>
<comment type="similarity">
    <text evidence="1">Belongs to the peptidase S66 family.</text>
</comment>
<feature type="domain" description="LD-carboxypeptidase N-terminal" evidence="4">
    <location>
        <begin position="13"/>
        <end position="132"/>
    </location>
</feature>
<accession>A0AB36JVI9</accession>
<protein>
    <submittedName>
        <fullName evidence="6">LD-carboxypeptidase</fullName>
    </submittedName>
</protein>
<dbReference type="GO" id="GO:0016787">
    <property type="term" value="F:hydrolase activity"/>
    <property type="evidence" value="ECO:0007669"/>
    <property type="project" value="UniProtKB-KW"/>
</dbReference>
<dbReference type="RefSeq" id="WP_077659507.1">
    <property type="nucleotide sequence ID" value="NZ_CP040021.1"/>
</dbReference>
<gene>
    <name evidence="6" type="ORF">BZG00_11055</name>
</gene>
<evidence type="ECO:0000259" key="4">
    <source>
        <dbReference type="Pfam" id="PF02016"/>
    </source>
</evidence>
<dbReference type="SUPFAM" id="SSF52317">
    <property type="entry name" value="Class I glutamine amidotransferase-like"/>
    <property type="match status" value="1"/>
</dbReference>
<dbReference type="CDD" id="cd07062">
    <property type="entry name" value="Peptidase_S66_mccF_like"/>
    <property type="match status" value="1"/>
</dbReference>
<evidence type="ECO:0000313" key="6">
    <source>
        <dbReference type="EMBL" id="OOE39165.1"/>
    </source>
</evidence>
<dbReference type="PANTHER" id="PTHR30237:SF5">
    <property type="entry name" value="CARBOXYPEPTIDASE VC_A0337-RELATED"/>
    <property type="match status" value="1"/>
</dbReference>
<comment type="caution">
    <text evidence="6">The sequence shown here is derived from an EMBL/GenBank/DDBJ whole genome shotgun (WGS) entry which is preliminary data.</text>
</comment>
<dbReference type="InterPro" id="IPR040921">
    <property type="entry name" value="Peptidase_S66C"/>
</dbReference>
<dbReference type="InterPro" id="IPR027478">
    <property type="entry name" value="LdcA_N"/>
</dbReference>
<feature type="active site" description="Charge relay system" evidence="3">
    <location>
        <position position="303"/>
    </location>
</feature>
<keyword evidence="7" id="KW-1185">Reference proteome</keyword>
<reference evidence="6 7" key="1">
    <citation type="journal article" date="2017" name="Genome Announc.">
        <title>Draft Genome Sequences of Salinivibrio proteolyticus, Salinivibrio sharmensis, Salinivibrio siamensis, Salinivibrio costicola subsp. alcaliphilus, Salinivibrio costicola subsp. vallismortis, and 29 New Isolates Belonging to the Genus Salinivibrio.</title>
        <authorList>
            <person name="Lopez-Hermoso C."/>
            <person name="de la Haba R.R."/>
            <person name="Sanchez-Porro C."/>
            <person name="Bayliss S.C."/>
            <person name="Feil E.J."/>
            <person name="Ventosa A."/>
        </authorList>
    </citation>
    <scope>NUCLEOTIDE SEQUENCE [LARGE SCALE GENOMIC DNA]</scope>
    <source>
        <strain evidence="6 7">AL184</strain>
    </source>
</reference>
<evidence type="ECO:0000313" key="7">
    <source>
        <dbReference type="Proteomes" id="UP000189021"/>
    </source>
</evidence>
<dbReference type="Gene3D" id="3.50.30.60">
    <property type="entry name" value="LD-carboxypeptidase A C-terminal domain-like"/>
    <property type="match status" value="1"/>
</dbReference>
<proteinExistence type="inferred from homology"/>
<name>A0AB36JVI9_9GAMM</name>
<dbReference type="Gene3D" id="3.40.50.10740">
    <property type="entry name" value="Class I glutamine amidotransferase-like"/>
    <property type="match status" value="1"/>
</dbReference>
<dbReference type="SUPFAM" id="SSF141986">
    <property type="entry name" value="LD-carboxypeptidase A C-terminal domain-like"/>
    <property type="match status" value="1"/>
</dbReference>
<dbReference type="InterPro" id="IPR040449">
    <property type="entry name" value="Peptidase_S66_N"/>
</dbReference>
<evidence type="ECO:0000256" key="2">
    <source>
        <dbReference type="ARBA" id="ARBA00022801"/>
    </source>
</evidence>
<dbReference type="Proteomes" id="UP000189021">
    <property type="component" value="Unassembled WGS sequence"/>
</dbReference>
<organism evidence="6 7">
    <name type="scientific">Salinivibrio kushneri</name>
    <dbReference type="NCBI Taxonomy" id="1908198"/>
    <lineage>
        <taxon>Bacteria</taxon>
        <taxon>Pseudomonadati</taxon>
        <taxon>Pseudomonadota</taxon>
        <taxon>Gammaproteobacteria</taxon>
        <taxon>Vibrionales</taxon>
        <taxon>Vibrionaceae</taxon>
        <taxon>Salinivibrio</taxon>
    </lineage>
</organism>
<dbReference type="PANTHER" id="PTHR30237">
    <property type="entry name" value="MURAMOYLTETRAPEPTIDE CARBOXYPEPTIDASE"/>
    <property type="match status" value="1"/>
</dbReference>
<dbReference type="InterPro" id="IPR029062">
    <property type="entry name" value="Class_I_gatase-like"/>
</dbReference>
<feature type="active site" description="Charge relay system" evidence="3">
    <location>
        <position position="235"/>
    </location>
</feature>
<sequence length="339" mass="36747">MLLPPSLKKGETIGFFSPSSPATVFAPQRFERAMDYVKAQGFDLKAGALTGQSDHYRSGSIKARAEELNQLIRDPNVRCIMSTIGGMNSNALLPYIDYAALADDPKIIVGYSDLTALLLGIYAKTGLITFYGPALVASLGEFPPLVDETFDAFRAVTTEHVTLPMTYKMPAQWTDVMIDWGEQTDAKPSYENAWQFMGKGQVNGRIIGGNLNTLNGIWGTPYMPAIETGDILLIEDSLLDIATVERSLAHLKLAGVFDTVGAVLLGKHELFDDKGTGRSTYDVLEEILDGQPLAVVDGFDSCHTHPMLTIPLGAQACIDFDAQTVSLSQPWLAGEHAGQ</sequence>
<feature type="active site" description="Nucleophile" evidence="3">
    <location>
        <position position="112"/>
    </location>
</feature>
<dbReference type="AlphaFoldDB" id="A0AB36JVI9"/>
<dbReference type="InterPro" id="IPR027461">
    <property type="entry name" value="Carboxypeptidase_A_C_sf"/>
</dbReference>
<evidence type="ECO:0000259" key="5">
    <source>
        <dbReference type="Pfam" id="PF17676"/>
    </source>
</evidence>